<evidence type="ECO:0000313" key="1">
    <source>
        <dbReference type="EMBL" id="SOQ47949.1"/>
    </source>
</evidence>
<reference evidence="1" key="1">
    <citation type="submission" date="2016-07" db="EMBL/GenBank/DDBJ databases">
        <authorList>
            <person name="Bretaudeau A."/>
        </authorList>
    </citation>
    <scope>NUCLEOTIDE SEQUENCE</scope>
    <source>
        <strain evidence="1">Rice</strain>
        <tissue evidence="1">Whole body</tissue>
    </source>
</reference>
<gene>
    <name evidence="1" type="ORF">SFRICE_033787</name>
</gene>
<sequence length="261" mass="29144">MAGDRLGARMARAGALLIGALGRLSIFCNNVTNRFPSSREHWRCPGKRKSHLSENIRDWKTFDSPSFHVRENMFKFMSRENHPNTSSALSEARASVRLLLTKSYPVPTSALRAGAPVNARCSSGSIVWCLNRTHLQPTLKTATSHFITRITTSSHLSTYLINACNNSTIIQKLTSPHSNIFLTSPCNSELAIYLAKLKSANIVRRRGATDPNAPNQEPVYRKVAVVENFFDIIYTVHVELEGRPGKHAGQKRTYRTICGHK</sequence>
<protein>
    <submittedName>
        <fullName evidence="1">SFRICE_033787</fullName>
    </submittedName>
</protein>
<dbReference type="EMBL" id="ODYU01006264">
    <property type="protein sequence ID" value="SOQ47949.1"/>
    <property type="molecule type" value="Genomic_DNA"/>
</dbReference>
<accession>A0A2H1W4D1</accession>
<proteinExistence type="predicted"/>
<organism evidence="1">
    <name type="scientific">Spodoptera frugiperda</name>
    <name type="common">Fall armyworm</name>
    <dbReference type="NCBI Taxonomy" id="7108"/>
    <lineage>
        <taxon>Eukaryota</taxon>
        <taxon>Metazoa</taxon>
        <taxon>Ecdysozoa</taxon>
        <taxon>Arthropoda</taxon>
        <taxon>Hexapoda</taxon>
        <taxon>Insecta</taxon>
        <taxon>Pterygota</taxon>
        <taxon>Neoptera</taxon>
        <taxon>Endopterygota</taxon>
        <taxon>Lepidoptera</taxon>
        <taxon>Glossata</taxon>
        <taxon>Ditrysia</taxon>
        <taxon>Noctuoidea</taxon>
        <taxon>Noctuidae</taxon>
        <taxon>Amphipyrinae</taxon>
        <taxon>Spodoptera</taxon>
    </lineage>
</organism>
<dbReference type="AlphaFoldDB" id="A0A2H1W4D1"/>
<name>A0A2H1W4D1_SPOFR</name>